<dbReference type="PANTHER" id="PTHR35605">
    <property type="entry name" value="ECP2 EFFECTOR PROTEIN DOMAIN-CONTAINING PROTEIN-RELATED"/>
    <property type="match status" value="1"/>
</dbReference>
<gene>
    <name evidence="2" type="ORF">GX51_01803</name>
</gene>
<sequence>MKIFAILASLLAVTTALPSGGGDIQGASVVTFEGPVKPGGDDIKITGDAKEIYEKLRELNPNYDADFKNELAPPRLEARIPAPGSLFCNNWPQLAVSNLHEGIQYLLGLNGKCYVGAGAGKKCIRVSCSWSAAIWLCNDNKNPIGVPCREIGGTANHIAHNCHGSSSTIGYVSGHMFKSGKWNVIVREGNC</sequence>
<dbReference type="STRING" id="2060905.A0A2B7XFJ3"/>
<dbReference type="OrthoDB" id="3552888at2759"/>
<comment type="caution">
    <text evidence="2">The sequence shown here is derived from an EMBL/GenBank/DDBJ whole genome shotgun (WGS) entry which is preliminary data.</text>
</comment>
<keyword evidence="3" id="KW-1185">Reference proteome</keyword>
<keyword evidence="1" id="KW-0732">Signal</keyword>
<dbReference type="Proteomes" id="UP000224080">
    <property type="component" value="Unassembled WGS sequence"/>
</dbReference>
<organism evidence="2 3">
    <name type="scientific">Blastomyces parvus</name>
    <dbReference type="NCBI Taxonomy" id="2060905"/>
    <lineage>
        <taxon>Eukaryota</taxon>
        <taxon>Fungi</taxon>
        <taxon>Dikarya</taxon>
        <taxon>Ascomycota</taxon>
        <taxon>Pezizomycotina</taxon>
        <taxon>Eurotiomycetes</taxon>
        <taxon>Eurotiomycetidae</taxon>
        <taxon>Onygenales</taxon>
        <taxon>Ajellomycetaceae</taxon>
        <taxon>Blastomyces</taxon>
    </lineage>
</organism>
<protein>
    <submittedName>
        <fullName evidence="2">Uncharacterized protein</fullName>
    </submittedName>
</protein>
<feature type="chain" id="PRO_5013016133" evidence="1">
    <location>
        <begin position="17"/>
        <end position="191"/>
    </location>
</feature>
<proteinExistence type="predicted"/>
<accession>A0A2B7XFJ3</accession>
<dbReference type="EMBL" id="PDNC01000014">
    <property type="protein sequence ID" value="PGH07502.1"/>
    <property type="molecule type" value="Genomic_DNA"/>
</dbReference>
<feature type="signal peptide" evidence="1">
    <location>
        <begin position="1"/>
        <end position="16"/>
    </location>
</feature>
<evidence type="ECO:0000256" key="1">
    <source>
        <dbReference type="SAM" id="SignalP"/>
    </source>
</evidence>
<dbReference type="PANTHER" id="PTHR35605:SF1">
    <property type="entry name" value="ECP2 EFFECTOR PROTEIN DOMAIN-CONTAINING PROTEIN-RELATED"/>
    <property type="match status" value="1"/>
</dbReference>
<evidence type="ECO:0000313" key="2">
    <source>
        <dbReference type="EMBL" id="PGH07502.1"/>
    </source>
</evidence>
<name>A0A2B7XFJ3_9EURO</name>
<reference evidence="2 3" key="1">
    <citation type="submission" date="2017-10" db="EMBL/GenBank/DDBJ databases">
        <title>Comparative genomics in systemic dimorphic fungi from Ajellomycetaceae.</title>
        <authorList>
            <person name="Munoz J.F."/>
            <person name="Mcewen J.G."/>
            <person name="Clay O.K."/>
            <person name="Cuomo C.A."/>
        </authorList>
    </citation>
    <scope>NUCLEOTIDE SEQUENCE [LARGE SCALE GENOMIC DNA]</scope>
    <source>
        <strain evidence="2 3">UAMH130</strain>
    </source>
</reference>
<evidence type="ECO:0000313" key="3">
    <source>
        <dbReference type="Proteomes" id="UP000224080"/>
    </source>
</evidence>
<dbReference type="AlphaFoldDB" id="A0A2B7XFJ3"/>